<dbReference type="Proteomes" id="UP000824232">
    <property type="component" value="Unassembled WGS sequence"/>
</dbReference>
<sequence>MLKTKVGYSTLKDSYAKGKEAAKHATVGMRPKLGMMYCSCNDDVEEVVNGAMSSMKGAPVIGCTSSGMIMTNDGIIESEDGFAGLMAFDDRNMTIGVAAHKAGKNAREIGRKVARAAVENAGENYSPNYFYMVASPKEEEDYLMGIQDVIGRVPMFGGSAADDTVEGNWKVFCNDQVFSDGVAVAFFYTDNDIVTSYTGAYRESDNYGLITEVRNDRTLVKIDGVSALKKYADWIGKKPSELKGQNLLVASITKPLGVKDPLGNLTVVRHPMFGDDMGTRTTTDDVINLGNKVVEKTAIVQLEATVDELIKSTKTTLKDVKSQLTTEPAGYFLVHCGGRKLGIGDRIDEVYKNLVEEAHGVPFITVFTFGEYGYDEHSANICGGLMLSFTAFGEE</sequence>
<comment type="caution">
    <text evidence="3">The sequence shown here is derived from an EMBL/GenBank/DDBJ whole genome shotgun (WGS) entry which is preliminary data.</text>
</comment>
<dbReference type="SMART" id="SM01204">
    <property type="entry name" value="FIST_C"/>
    <property type="match status" value="1"/>
</dbReference>
<reference evidence="3" key="2">
    <citation type="journal article" date="2021" name="PeerJ">
        <title>Extensive microbial diversity within the chicken gut microbiome revealed by metagenomics and culture.</title>
        <authorList>
            <person name="Gilroy R."/>
            <person name="Ravi A."/>
            <person name="Getino M."/>
            <person name="Pursley I."/>
            <person name="Horton D.L."/>
            <person name="Alikhan N.F."/>
            <person name="Baker D."/>
            <person name="Gharbi K."/>
            <person name="Hall N."/>
            <person name="Watson M."/>
            <person name="Adriaenssens E.M."/>
            <person name="Foster-Nyarko E."/>
            <person name="Jarju S."/>
            <person name="Secka A."/>
            <person name="Antonio M."/>
            <person name="Oren A."/>
            <person name="Chaudhuri R.R."/>
            <person name="La Ragione R."/>
            <person name="Hildebrand F."/>
            <person name="Pallen M.J."/>
        </authorList>
    </citation>
    <scope>NUCLEOTIDE SEQUENCE</scope>
    <source>
        <strain evidence="3">CHK184-20233</strain>
    </source>
</reference>
<proteinExistence type="predicted"/>
<evidence type="ECO:0000313" key="4">
    <source>
        <dbReference type="Proteomes" id="UP000824232"/>
    </source>
</evidence>
<dbReference type="EMBL" id="DVHC01000059">
    <property type="protein sequence ID" value="HIR59542.1"/>
    <property type="molecule type" value="Genomic_DNA"/>
</dbReference>
<reference evidence="3" key="1">
    <citation type="submission" date="2020-10" db="EMBL/GenBank/DDBJ databases">
        <authorList>
            <person name="Gilroy R."/>
        </authorList>
    </citation>
    <scope>NUCLEOTIDE SEQUENCE</scope>
    <source>
        <strain evidence="3">CHK184-20233</strain>
    </source>
</reference>
<accession>A0A9D1J3H0</accession>
<dbReference type="InterPro" id="IPR019494">
    <property type="entry name" value="FIST_C"/>
</dbReference>
<feature type="domain" description="FIST C-domain" evidence="2">
    <location>
        <begin position="227"/>
        <end position="375"/>
    </location>
</feature>
<evidence type="ECO:0000313" key="3">
    <source>
        <dbReference type="EMBL" id="HIR59542.1"/>
    </source>
</evidence>
<dbReference type="PANTHER" id="PTHR40252">
    <property type="entry name" value="BLR0328 PROTEIN"/>
    <property type="match status" value="1"/>
</dbReference>
<organism evidence="3 4">
    <name type="scientific">Candidatus Onthousia excrementipullorum</name>
    <dbReference type="NCBI Taxonomy" id="2840884"/>
    <lineage>
        <taxon>Bacteria</taxon>
        <taxon>Bacillati</taxon>
        <taxon>Bacillota</taxon>
        <taxon>Bacilli</taxon>
        <taxon>Candidatus Onthousia</taxon>
    </lineage>
</organism>
<dbReference type="Pfam" id="PF08495">
    <property type="entry name" value="FIST"/>
    <property type="match status" value="1"/>
</dbReference>
<evidence type="ECO:0000259" key="1">
    <source>
        <dbReference type="SMART" id="SM00897"/>
    </source>
</evidence>
<feature type="domain" description="FIST" evidence="1">
    <location>
        <begin position="30"/>
        <end position="226"/>
    </location>
</feature>
<gene>
    <name evidence="3" type="ORF">IAB38_05765</name>
</gene>
<dbReference type="InterPro" id="IPR013702">
    <property type="entry name" value="FIST_domain_N"/>
</dbReference>
<name>A0A9D1J3H0_9FIRM</name>
<protein>
    <submittedName>
        <fullName evidence="3">FIST C-terminal domain-containing protein</fullName>
    </submittedName>
</protein>
<dbReference type="SMART" id="SM00897">
    <property type="entry name" value="FIST"/>
    <property type="match status" value="1"/>
</dbReference>
<dbReference type="Pfam" id="PF10442">
    <property type="entry name" value="FIST_C"/>
    <property type="match status" value="1"/>
</dbReference>
<dbReference type="AlphaFoldDB" id="A0A9D1J3H0"/>
<evidence type="ECO:0000259" key="2">
    <source>
        <dbReference type="SMART" id="SM01204"/>
    </source>
</evidence>
<dbReference type="PANTHER" id="PTHR40252:SF2">
    <property type="entry name" value="BLR0328 PROTEIN"/>
    <property type="match status" value="1"/>
</dbReference>